<feature type="chain" id="PRO_5010727274" evidence="2">
    <location>
        <begin position="17"/>
        <end position="1388"/>
    </location>
</feature>
<dbReference type="OrthoDB" id="6763697at2759"/>
<reference evidence="4" key="1">
    <citation type="submission" date="2025-08" db="UniProtKB">
        <authorList>
            <consortium name="RefSeq"/>
        </authorList>
    </citation>
    <scope>IDENTIFICATION</scope>
    <source>
        <tissue evidence="4">Entire body</tissue>
    </source>
</reference>
<protein>
    <submittedName>
        <fullName evidence="4">Uncharacterized protein LOC108744239</fullName>
    </submittedName>
</protein>
<name>A0A1W4XSK9_AGRPL</name>
<feature type="compositionally biased region" description="Low complexity" evidence="1">
    <location>
        <begin position="1355"/>
        <end position="1365"/>
    </location>
</feature>
<feature type="compositionally biased region" description="Basic residues" evidence="1">
    <location>
        <begin position="1341"/>
        <end position="1354"/>
    </location>
</feature>
<dbReference type="GeneID" id="108744239"/>
<feature type="region of interest" description="Disordered" evidence="1">
    <location>
        <begin position="1341"/>
        <end position="1366"/>
    </location>
</feature>
<dbReference type="KEGG" id="apln:108744239"/>
<keyword evidence="2" id="KW-0732">Signal</keyword>
<evidence type="ECO:0000256" key="2">
    <source>
        <dbReference type="SAM" id="SignalP"/>
    </source>
</evidence>
<dbReference type="RefSeq" id="XP_018335410.1">
    <property type="nucleotide sequence ID" value="XM_018479908.1"/>
</dbReference>
<dbReference type="InParanoid" id="A0A1W4XSK9"/>
<accession>A0A1W4XSK9</accession>
<dbReference type="Proteomes" id="UP000192223">
    <property type="component" value="Unplaced"/>
</dbReference>
<evidence type="ECO:0000256" key="1">
    <source>
        <dbReference type="SAM" id="MobiDB-lite"/>
    </source>
</evidence>
<gene>
    <name evidence="4" type="primary">LOC108744239</name>
</gene>
<organism evidence="3 4">
    <name type="scientific">Agrilus planipennis</name>
    <name type="common">Emerald ash borer</name>
    <name type="synonym">Agrilus marcopoli</name>
    <dbReference type="NCBI Taxonomy" id="224129"/>
    <lineage>
        <taxon>Eukaryota</taxon>
        <taxon>Metazoa</taxon>
        <taxon>Ecdysozoa</taxon>
        <taxon>Arthropoda</taxon>
        <taxon>Hexapoda</taxon>
        <taxon>Insecta</taxon>
        <taxon>Pterygota</taxon>
        <taxon>Neoptera</taxon>
        <taxon>Endopterygota</taxon>
        <taxon>Coleoptera</taxon>
        <taxon>Polyphaga</taxon>
        <taxon>Elateriformia</taxon>
        <taxon>Buprestoidea</taxon>
        <taxon>Buprestidae</taxon>
        <taxon>Agrilinae</taxon>
        <taxon>Agrilus</taxon>
    </lineage>
</organism>
<sequence length="1388" mass="161410">MRRLIVIACLIALANCNCGCLKCNPHLKLVSKDDSPIEVIIRGDKNVPHPPQQHTCPMMRQYYQSLGYPSLGNALPEGHNIEVQVPIDLTPYQPNYQGLVASPDRVILPEKQCVKRKPVAVLPECKSNNHEVIEDLRNSRMLRYDYYIVPKENTLYTDNNGNKLLQRIRNLKPDVTIRVPKGIRDNGWNKNEKSLQNIPLCSCRNSNPNSANVIKKQPMYYYNPVRKAPISQLPPCSQSPIFNNGFMRSSPVVQEEEPESALRNGNSNCCCQKKLTNRESDYSWLNNLNANDPKKRIFNSIDMILQYMTKWVEIKGDPPTQKQSQMTFMIKESEINEKYKMSFLWNDYLHEEPLKDMQSLIPLEKKPIQHQSPPKLEFNENLFWKSKESEEIDALNTNIVVSESCESSPNFNVEISEVVSEIENDLSDSNEKEDSVEDLFDLDSSNGRYPRDTLRIQNRMKTLLLPHYEKTEFPWQLEYQKLLKKPGYQHPMVRPKPSTNTTNAVPKLTPLTNNGSLILNDFQFKMNELRKRIESNQKSTNQTQTTLSKVLGVKVNVTGSNTSNTVDIKEKVAKMRENLKQKLESRKNYTYPEGTELVTTDSQKTNERKKRETYFDTDIPFFKITDAKSLTKNTVDSEESEEIEYILQQKKEARLEQSLMKPFNAEHIVPHDPIFYLLNFPIRCLDHLNSLKDQLSPILHAFPLMLQKSRKYFKDMSKDAKKDVLDFGSNVVGSFTRLSPSKNPWDVVTPSKRRNKREIDKEDRNLSVTFVGRVDPTAYSSTSELYDMMLNKTREDDPQIGSVNSKERREDVKALEQLLGKVLWAAGRDKTQQKVVEKDKNIDTNTVMESKSGPSYEPLYQLAYESYDPYEEDSETDNVSNNENEHQTILKSDVVLKEPLVQHSRRKRAIFKLVDEDEIGEYLKEKFSSLEDVPEFSDEYHLQRPEPTVLRSTKYANKETDSSKNKIVLERIVPKIIIDDNGRPFAEIDGMKRPLFNTLKKPLKSSSKSPIVGSNHQNAHTKDGSLSSVIAKAKRYTKDGENFLPGYSHDTNVHTKTIKNRLSQILDYIETLLHWDFEDDVHIYEDLLELQNRKEAVIRNWKMLLVQNRHNIVNEKIVLLKTLKKIQELKDSSMAHIVDKLHEGHSFNTRTFIKFLIMLQKLHCLIVKVAEEFSDSLHIGKFDVDKEIEFVDYLQNIEFFDCENQEEIREVLEKERDSELEREIAMLEDLKQCLALAQNDKKYDHLIFEEAKLLWEFKNIEKLQQESLAEMNKKLKAGLKIRKELKILFDLQKQYDSCEEKHAILIDEILRDGGKKSKTIRLQDEKLEELNLLGSKKQKMNKIKKHQTTLKPKHNSLSLLSNNNRSPHRKTFPSEFIFDNYRYIREKN</sequence>
<feature type="signal peptide" evidence="2">
    <location>
        <begin position="1"/>
        <end position="16"/>
    </location>
</feature>
<proteinExistence type="predicted"/>
<keyword evidence="3" id="KW-1185">Reference proteome</keyword>
<feature type="region of interest" description="Disordered" evidence="1">
    <location>
        <begin position="425"/>
        <end position="444"/>
    </location>
</feature>
<evidence type="ECO:0000313" key="3">
    <source>
        <dbReference type="Proteomes" id="UP000192223"/>
    </source>
</evidence>
<evidence type="ECO:0000313" key="4">
    <source>
        <dbReference type="RefSeq" id="XP_018335410.1"/>
    </source>
</evidence>